<dbReference type="Pfam" id="PF22759">
    <property type="entry name" value="E217_GP41"/>
    <property type="match status" value="1"/>
</dbReference>
<reference evidence="1" key="1">
    <citation type="submission" date="2020-09" db="EMBL/GenBank/DDBJ databases">
        <authorList>
            <person name="Gao C."/>
            <person name="Qiu Z."/>
        </authorList>
    </citation>
    <scope>NUCLEOTIDE SEQUENCE</scope>
</reference>
<dbReference type="InterPro" id="IPR054496">
    <property type="entry name" value="E217_GP41"/>
</dbReference>
<keyword evidence="2" id="KW-1185">Reference proteome</keyword>
<evidence type="ECO:0000313" key="1">
    <source>
        <dbReference type="EMBL" id="QWX10207.1"/>
    </source>
</evidence>
<organism evidence="1 2">
    <name type="scientific">Vibrio phage vB_VpP_BT-1011</name>
    <dbReference type="NCBI Taxonomy" id="2799672"/>
    <lineage>
        <taxon>Viruses</taxon>
        <taxon>Duplodnaviria</taxon>
        <taxon>Heunggongvirae</taxon>
        <taxon>Uroviricota</taxon>
        <taxon>Caudoviricetes</taxon>
        <taxon>Tieomvirus</taxon>
        <taxon>Tieomvirus BT1011</taxon>
    </lineage>
</organism>
<dbReference type="Proteomes" id="UP000683424">
    <property type="component" value="Segment"/>
</dbReference>
<evidence type="ECO:0008006" key="3">
    <source>
        <dbReference type="Google" id="ProtNLM"/>
    </source>
</evidence>
<sequence>MAGVDSRLIRLGITIEGKRTWYENYAIHAKGTKVSAALSSQCDITITGLKSETQNYILQNCRPGFINSGKRVRVELEVGRESYGVSPYYSGDVFRAFPVPKPDIGINLKCLIGYVNKRKIVSRGGLGEFTSLRQIATWVAEDNGYKLSFQITDRNVRSYSFTGSAQASIENLEALANAEVFVDNDTLYVKPQGELAKGRIVYQVSNRYRNLIQAQATEYGVIVKMLFHPDVTIGSVIDLESELNPSINGQYTVFRSNFDIKKRGTEFYLTVECLRR</sequence>
<accession>A0A8F2XWX7</accession>
<dbReference type="EMBL" id="MW009675">
    <property type="protein sequence ID" value="QWX10207.1"/>
    <property type="molecule type" value="Genomic_DNA"/>
</dbReference>
<protein>
    <recommendedName>
        <fullName evidence="3">Tail protein</fullName>
    </recommendedName>
</protein>
<evidence type="ECO:0000313" key="2">
    <source>
        <dbReference type="Proteomes" id="UP000683424"/>
    </source>
</evidence>
<proteinExistence type="predicted"/>
<gene>
    <name evidence="1" type="ORF">vBVpPBT1011_0008</name>
</gene>
<name>A0A8F2XWX7_9CAUD</name>